<keyword evidence="2" id="KW-1185">Reference proteome</keyword>
<gene>
    <name evidence="1" type="ORF">BpHYR1_018758</name>
</gene>
<dbReference type="AlphaFoldDB" id="A0A3M7QVY3"/>
<evidence type="ECO:0000313" key="1">
    <source>
        <dbReference type="EMBL" id="RNA15520.1"/>
    </source>
</evidence>
<proteinExistence type="predicted"/>
<dbReference type="EMBL" id="REGN01004931">
    <property type="protein sequence ID" value="RNA15520.1"/>
    <property type="molecule type" value="Genomic_DNA"/>
</dbReference>
<accession>A0A3M7QVY3</accession>
<organism evidence="1 2">
    <name type="scientific">Brachionus plicatilis</name>
    <name type="common">Marine rotifer</name>
    <name type="synonym">Brachionus muelleri</name>
    <dbReference type="NCBI Taxonomy" id="10195"/>
    <lineage>
        <taxon>Eukaryota</taxon>
        <taxon>Metazoa</taxon>
        <taxon>Spiralia</taxon>
        <taxon>Gnathifera</taxon>
        <taxon>Rotifera</taxon>
        <taxon>Eurotatoria</taxon>
        <taxon>Monogononta</taxon>
        <taxon>Pseudotrocha</taxon>
        <taxon>Ploima</taxon>
        <taxon>Brachionidae</taxon>
        <taxon>Brachionus</taxon>
    </lineage>
</organism>
<comment type="caution">
    <text evidence="1">The sequence shown here is derived from an EMBL/GenBank/DDBJ whole genome shotgun (WGS) entry which is preliminary data.</text>
</comment>
<evidence type="ECO:0000313" key="2">
    <source>
        <dbReference type="Proteomes" id="UP000276133"/>
    </source>
</evidence>
<reference evidence="1 2" key="1">
    <citation type="journal article" date="2018" name="Sci. Rep.">
        <title>Genomic signatures of local adaptation to the degree of environmental predictability in rotifers.</title>
        <authorList>
            <person name="Franch-Gras L."/>
            <person name="Hahn C."/>
            <person name="Garcia-Roger E.M."/>
            <person name="Carmona M.J."/>
            <person name="Serra M."/>
            <person name="Gomez A."/>
        </authorList>
    </citation>
    <scope>NUCLEOTIDE SEQUENCE [LARGE SCALE GENOMIC DNA]</scope>
    <source>
        <strain evidence="1">HYR1</strain>
    </source>
</reference>
<dbReference type="Proteomes" id="UP000276133">
    <property type="component" value="Unassembled WGS sequence"/>
</dbReference>
<name>A0A3M7QVY3_BRAPC</name>
<sequence>MQKDSWSMKLHSKQKIRQEASIFRIQASLAFTEAVNQSGSFHFEIKDSWSVNQYSRQKIRQVAFIFRRYLKFYSEVKSEKFSCCLKALTNLFWSTPSPINFLLKNLFVTNNVILSHCFTNCIKVVLQAVQYKICKICRKLKRFVEHRIQL</sequence>
<protein>
    <submittedName>
        <fullName evidence="1">Uncharacterized protein</fullName>
    </submittedName>
</protein>